<evidence type="ECO:0000313" key="5">
    <source>
        <dbReference type="Proteomes" id="UP001219525"/>
    </source>
</evidence>
<gene>
    <name evidence="4" type="ORF">GGX14DRAFT_587431</name>
</gene>
<dbReference type="AlphaFoldDB" id="A0AAD6USR8"/>
<dbReference type="Proteomes" id="UP001219525">
    <property type="component" value="Unassembled WGS sequence"/>
</dbReference>
<reference evidence="4" key="1">
    <citation type="submission" date="2023-03" db="EMBL/GenBank/DDBJ databases">
        <title>Massive genome expansion in bonnet fungi (Mycena s.s.) driven by repeated elements and novel gene families across ecological guilds.</title>
        <authorList>
            <consortium name="Lawrence Berkeley National Laboratory"/>
            <person name="Harder C.B."/>
            <person name="Miyauchi S."/>
            <person name="Viragh M."/>
            <person name="Kuo A."/>
            <person name="Thoen E."/>
            <person name="Andreopoulos B."/>
            <person name="Lu D."/>
            <person name="Skrede I."/>
            <person name="Drula E."/>
            <person name="Henrissat B."/>
            <person name="Morin E."/>
            <person name="Kohler A."/>
            <person name="Barry K."/>
            <person name="LaButti K."/>
            <person name="Morin E."/>
            <person name="Salamov A."/>
            <person name="Lipzen A."/>
            <person name="Mereny Z."/>
            <person name="Hegedus B."/>
            <person name="Baldrian P."/>
            <person name="Stursova M."/>
            <person name="Weitz H."/>
            <person name="Taylor A."/>
            <person name="Grigoriev I.V."/>
            <person name="Nagy L.G."/>
            <person name="Martin F."/>
            <person name="Kauserud H."/>
        </authorList>
    </citation>
    <scope>NUCLEOTIDE SEQUENCE</scope>
    <source>
        <strain evidence="4">9144</strain>
    </source>
</reference>
<accession>A0AAD6USR8</accession>
<dbReference type="Gene3D" id="1.20.1280.50">
    <property type="match status" value="1"/>
</dbReference>
<protein>
    <recommendedName>
        <fullName evidence="3">F-box domain-containing protein</fullName>
    </recommendedName>
</protein>
<dbReference type="EMBL" id="JARJCW010000103">
    <property type="protein sequence ID" value="KAJ7193962.1"/>
    <property type="molecule type" value="Genomic_DNA"/>
</dbReference>
<evidence type="ECO:0000259" key="3">
    <source>
        <dbReference type="PROSITE" id="PS50181"/>
    </source>
</evidence>
<keyword evidence="1" id="KW-0175">Coiled coil</keyword>
<evidence type="ECO:0000313" key="4">
    <source>
        <dbReference type="EMBL" id="KAJ7193962.1"/>
    </source>
</evidence>
<feature type="coiled-coil region" evidence="1">
    <location>
        <begin position="66"/>
        <end position="93"/>
    </location>
</feature>
<dbReference type="SUPFAM" id="SSF81383">
    <property type="entry name" value="F-box domain"/>
    <property type="match status" value="1"/>
</dbReference>
<dbReference type="InterPro" id="IPR036047">
    <property type="entry name" value="F-box-like_dom_sf"/>
</dbReference>
<keyword evidence="5" id="KW-1185">Reference proteome</keyword>
<dbReference type="Pfam" id="PF12937">
    <property type="entry name" value="F-box-like"/>
    <property type="match status" value="1"/>
</dbReference>
<sequence length="505" mass="57365">MTQILQLAPCARLAPQAKGLNIPRTPFDLNTPDPRTPSLRVSRWTGSPRDRDALGRNHNNAISNVIKVAEVEVSAIDAEIARLQRTIDQLTLQRTEFKAFIQSHRSVVSTIRTLPSDILYTIFSHLLPVDLYNSSYEFKLVHPPLSHVMGVCNRWRTIALTSPLLWSHICLRIGPLSQDSSIILRYATLMLQRSAPAPLSLRLCLYTEPTHISTFKILNTLLAERTRWQDVSLNIGPHHLEHLTSSGAEFPNLRKLTLHFPEPCPEDRAHQYFKPFSALVDLELWMNRNPIPKPLEYLWTPLRTCTLGQCLLEDILRILPLFSPDARIYITYSHRPEMHTRLASVRSAISALSFSYCDEGLMDDVLTALTAPRLQELVVWGYRNISTISALLRRSSCALTHIGMCLPAFPEAVDEMVTLLESPHALHIQELDLVPARVLLPQLIDALATRNLVPNLRVLVLKRYQPQDDTALFAMLQSRRPTLRISLVRVPPIFVARDFNEDDNL</sequence>
<proteinExistence type="predicted"/>
<evidence type="ECO:0000256" key="1">
    <source>
        <dbReference type="SAM" id="Coils"/>
    </source>
</evidence>
<evidence type="ECO:0000256" key="2">
    <source>
        <dbReference type="SAM" id="MobiDB-lite"/>
    </source>
</evidence>
<comment type="caution">
    <text evidence="4">The sequence shown here is derived from an EMBL/GenBank/DDBJ whole genome shotgun (WGS) entry which is preliminary data.</text>
</comment>
<dbReference type="InterPro" id="IPR001810">
    <property type="entry name" value="F-box_dom"/>
</dbReference>
<name>A0AAD6USR8_9AGAR</name>
<organism evidence="4 5">
    <name type="scientific">Mycena pura</name>
    <dbReference type="NCBI Taxonomy" id="153505"/>
    <lineage>
        <taxon>Eukaryota</taxon>
        <taxon>Fungi</taxon>
        <taxon>Dikarya</taxon>
        <taxon>Basidiomycota</taxon>
        <taxon>Agaricomycotina</taxon>
        <taxon>Agaricomycetes</taxon>
        <taxon>Agaricomycetidae</taxon>
        <taxon>Agaricales</taxon>
        <taxon>Marasmiineae</taxon>
        <taxon>Mycenaceae</taxon>
        <taxon>Mycena</taxon>
    </lineage>
</organism>
<dbReference type="PROSITE" id="PS50181">
    <property type="entry name" value="FBOX"/>
    <property type="match status" value="1"/>
</dbReference>
<feature type="domain" description="F-box" evidence="3">
    <location>
        <begin position="108"/>
        <end position="169"/>
    </location>
</feature>
<feature type="region of interest" description="Disordered" evidence="2">
    <location>
        <begin position="23"/>
        <end position="54"/>
    </location>
</feature>